<evidence type="ECO:0000313" key="2">
    <source>
        <dbReference type="EMBL" id="SPD21600.1"/>
    </source>
</evidence>
<dbReference type="InterPro" id="IPR036397">
    <property type="entry name" value="RNaseH_sf"/>
</dbReference>
<dbReference type="SUPFAM" id="SSF53098">
    <property type="entry name" value="Ribonuclease H-like"/>
    <property type="match status" value="1"/>
</dbReference>
<dbReference type="PANTHER" id="PTHR47074">
    <property type="entry name" value="BNAC02G40300D PROTEIN"/>
    <property type="match status" value="1"/>
</dbReference>
<reference evidence="2" key="1">
    <citation type="submission" date="2018-02" db="EMBL/GenBank/DDBJ databases">
        <authorList>
            <person name="Cohen D.B."/>
            <person name="Kent A.D."/>
        </authorList>
    </citation>
    <scope>NUCLEOTIDE SEQUENCE</scope>
</reference>
<organism evidence="2">
    <name type="scientific">Fagus sylvatica</name>
    <name type="common">Beechnut</name>
    <dbReference type="NCBI Taxonomy" id="28930"/>
    <lineage>
        <taxon>Eukaryota</taxon>
        <taxon>Viridiplantae</taxon>
        <taxon>Streptophyta</taxon>
        <taxon>Embryophyta</taxon>
        <taxon>Tracheophyta</taxon>
        <taxon>Spermatophyta</taxon>
        <taxon>Magnoliopsida</taxon>
        <taxon>eudicotyledons</taxon>
        <taxon>Gunneridae</taxon>
        <taxon>Pentapetalae</taxon>
        <taxon>rosids</taxon>
        <taxon>fabids</taxon>
        <taxon>Fagales</taxon>
        <taxon>Fagaceae</taxon>
        <taxon>Fagus</taxon>
    </lineage>
</organism>
<dbReference type="CDD" id="cd06222">
    <property type="entry name" value="RNase_H_like"/>
    <property type="match status" value="1"/>
</dbReference>
<dbReference type="AlphaFoldDB" id="A0A2N9IBZ5"/>
<sequence>MSELSAMWDKLALNAKEEDEMEIMEDWSSMLRGMVFKDAPNNKLLVNFFYVGDKERVLIGKPWSFNKFLLLVTPLDGDVQPSKLEMNLVPFWVQIHDLPFLYMNRDVGEKVGGTLGMVLMVDTDVKGVGWGKSLRASTSIRPVKDGDVGAGGSVTTQSICDVLGDRGMPVRELTQCEENLVEVAVIQSIECISGSCYATPPVPMKLFSWNCQGLGNPWTVLALHNLVRMKVPQILFLSETRQDATMVEVLWCRLGFQGCFTVLSNRGGNGGGGGGLAFLWDDFVDVVVKSFSSNHIDIVVEDVGGGGFLRRVTGFYGHPEPDWQMHQFRDALSEVGLSSLPFSGPRFTWRGRRHGVGWIKERLDRFVANGEWLALYPSLCCINVVSSASDHFPIFMEMNPITQGFRRKSFRFDAMWLTHAQCKDQVESAWDSAIEGDPLALKMNSKKLEALERLPARELVDDQICCLKKGINDLLGKEEIHVASTIKGSVRDIALVAIQYFHSIFSTSHPTDAEMSAVLDQVPSKVTEEMNQALGKEFTTMEVGVALVQMGPIKALGPDGHQIVDNIMVAFEAMHSLNSFKGRARWIELVMNCIMSISYSVMVNGEPNGAALLHQAEDSGDLHGVACSRGGQKISHLFFADDSLLFCNATIEECGVLMEKLKLYEKASGHSKYQTFIQLKEKVWKRINGWKGKTFVSGGVCVELQGIIHQFWWGQSRGVNKVNWLAWKKMCVSKFKGGMGFGDLAAFNLALLAKPGWRLIHESQSLFAKVFKAKYFPNCSFVQAKVKSGCFYIWRSIATARSVLEQGSKWRVGNGECILIRKDRWVPNQANGLIPYPIDGLQQEAVVADLIDPVKGVWKEEVVRRCFSPLDVASILQYPLLPSLPKDALIWWGTPSDVVKIPAKVFSDAMKYIQEFTEANALSVSFVPPIAKDRIVWSAPLEGWYKVNMDGAVFANLRKVGVGVVIHNKRGEFLGAMCELLDFGLDVTDAEALAALRAIEFAVEVCPFSMLFEGDCLQVIRALYSPEYDASRVGHKYSLARSKLSLFRDFFVAHVLREGNSVAHRLAKFARNVTGSQVWLEHVPSFLG</sequence>
<dbReference type="PANTHER" id="PTHR47074:SF48">
    <property type="entry name" value="POLYNUCLEOTIDYL TRANSFERASE, RIBONUCLEASE H-LIKE SUPERFAMILY PROTEIN"/>
    <property type="match status" value="1"/>
</dbReference>
<proteinExistence type="predicted"/>
<dbReference type="Pfam" id="PF13456">
    <property type="entry name" value="RVT_3"/>
    <property type="match status" value="1"/>
</dbReference>
<dbReference type="SUPFAM" id="SSF56219">
    <property type="entry name" value="DNase I-like"/>
    <property type="match status" value="1"/>
</dbReference>
<dbReference type="InterPro" id="IPR036691">
    <property type="entry name" value="Endo/exonu/phosph_ase_sf"/>
</dbReference>
<dbReference type="InterPro" id="IPR044730">
    <property type="entry name" value="RNase_H-like_dom_plant"/>
</dbReference>
<dbReference type="Gene3D" id="3.60.10.10">
    <property type="entry name" value="Endonuclease/exonuclease/phosphatase"/>
    <property type="match status" value="2"/>
</dbReference>
<evidence type="ECO:0000259" key="1">
    <source>
        <dbReference type="Pfam" id="PF13456"/>
    </source>
</evidence>
<dbReference type="EMBL" id="OIVN01005246">
    <property type="protein sequence ID" value="SPD21600.1"/>
    <property type="molecule type" value="Genomic_DNA"/>
</dbReference>
<name>A0A2N9IBZ5_FAGSY</name>
<gene>
    <name evidence="2" type="ORF">FSB_LOCUS49482</name>
</gene>
<dbReference type="InterPro" id="IPR052929">
    <property type="entry name" value="RNase_H-like_EbsB-rel"/>
</dbReference>
<dbReference type="Gene3D" id="3.30.420.10">
    <property type="entry name" value="Ribonuclease H-like superfamily/Ribonuclease H"/>
    <property type="match status" value="1"/>
</dbReference>
<feature type="domain" description="RNase H type-1" evidence="1">
    <location>
        <begin position="948"/>
        <end position="1070"/>
    </location>
</feature>
<dbReference type="GO" id="GO:0003676">
    <property type="term" value="F:nucleic acid binding"/>
    <property type="evidence" value="ECO:0007669"/>
    <property type="project" value="InterPro"/>
</dbReference>
<accession>A0A2N9IBZ5</accession>
<dbReference type="GO" id="GO:0004523">
    <property type="term" value="F:RNA-DNA hybrid ribonuclease activity"/>
    <property type="evidence" value="ECO:0007669"/>
    <property type="project" value="InterPro"/>
</dbReference>
<protein>
    <recommendedName>
        <fullName evidence="1">RNase H type-1 domain-containing protein</fullName>
    </recommendedName>
</protein>
<dbReference type="InterPro" id="IPR012337">
    <property type="entry name" value="RNaseH-like_sf"/>
</dbReference>
<dbReference type="InterPro" id="IPR002156">
    <property type="entry name" value="RNaseH_domain"/>
</dbReference>